<dbReference type="SMART" id="SM00530">
    <property type="entry name" value="HTH_XRE"/>
    <property type="match status" value="1"/>
</dbReference>
<dbReference type="CDD" id="cd00093">
    <property type="entry name" value="HTH_XRE"/>
    <property type="match status" value="1"/>
</dbReference>
<organism evidence="3 4">
    <name type="scientific">Labrys okinawensis</name>
    <dbReference type="NCBI Taxonomy" id="346911"/>
    <lineage>
        <taxon>Bacteria</taxon>
        <taxon>Pseudomonadati</taxon>
        <taxon>Pseudomonadota</taxon>
        <taxon>Alphaproteobacteria</taxon>
        <taxon>Hyphomicrobiales</taxon>
        <taxon>Xanthobacteraceae</taxon>
        <taxon>Labrys</taxon>
    </lineage>
</organism>
<dbReference type="Gene3D" id="1.10.260.40">
    <property type="entry name" value="lambda repressor-like DNA-binding domains"/>
    <property type="match status" value="1"/>
</dbReference>
<dbReference type="InterPro" id="IPR010982">
    <property type="entry name" value="Lambda_DNA-bd_dom_sf"/>
</dbReference>
<accession>A0A2S9QFS2</accession>
<protein>
    <submittedName>
        <fullName evidence="3">Transcriptional regulator</fullName>
    </submittedName>
</protein>
<dbReference type="AlphaFoldDB" id="A0A2S9QFS2"/>
<dbReference type="GO" id="GO:0003677">
    <property type="term" value="F:DNA binding"/>
    <property type="evidence" value="ECO:0007669"/>
    <property type="project" value="InterPro"/>
</dbReference>
<gene>
    <name evidence="3" type="ORF">C5L14_09900</name>
</gene>
<sequence length="283" mass="30746">MSGFVRDCARRPVIRPGQRDRFSRTSPVSSDSEFSSEQAHQITLAVREALARRRISRQTLAEKAKISLSTLEKALSGRRPFTLATVIRLEEALGTDLRHADHASAPIAAPGGGTAPDHLGSYTKAAVSWLTGNYLTLRPSFGEAGAVFAYRTEISWSDSASRLIFREAERLDTGFNQQGEVSVPNQSGHVYLVTSISGQYRVAVVGRPTHTGAMYGILTSLRAGRGTQLTPVSAAIALVPIRPDGEAQLSFGRIGPSHRHHDAYREHLDRVTAEEFALFKAGP</sequence>
<dbReference type="OrthoDB" id="7402760at2"/>
<proteinExistence type="predicted"/>
<feature type="region of interest" description="Disordered" evidence="1">
    <location>
        <begin position="18"/>
        <end position="37"/>
    </location>
</feature>
<dbReference type="Pfam" id="PF01381">
    <property type="entry name" value="HTH_3"/>
    <property type="match status" value="1"/>
</dbReference>
<evidence type="ECO:0000313" key="3">
    <source>
        <dbReference type="EMBL" id="PRH88182.1"/>
    </source>
</evidence>
<evidence type="ECO:0000259" key="2">
    <source>
        <dbReference type="PROSITE" id="PS50943"/>
    </source>
</evidence>
<feature type="domain" description="HTH cro/C1-type" evidence="2">
    <location>
        <begin position="46"/>
        <end position="100"/>
    </location>
</feature>
<dbReference type="EMBL" id="PUEJ01000003">
    <property type="protein sequence ID" value="PRH88182.1"/>
    <property type="molecule type" value="Genomic_DNA"/>
</dbReference>
<dbReference type="SUPFAM" id="SSF47413">
    <property type="entry name" value="lambda repressor-like DNA-binding domains"/>
    <property type="match status" value="1"/>
</dbReference>
<feature type="compositionally biased region" description="Low complexity" evidence="1">
    <location>
        <begin position="26"/>
        <end position="36"/>
    </location>
</feature>
<dbReference type="PROSITE" id="PS50943">
    <property type="entry name" value="HTH_CROC1"/>
    <property type="match status" value="1"/>
</dbReference>
<dbReference type="InterPro" id="IPR001387">
    <property type="entry name" value="Cro/C1-type_HTH"/>
</dbReference>
<comment type="caution">
    <text evidence="3">The sequence shown here is derived from an EMBL/GenBank/DDBJ whole genome shotgun (WGS) entry which is preliminary data.</text>
</comment>
<keyword evidence="4" id="KW-1185">Reference proteome</keyword>
<reference evidence="3 4" key="1">
    <citation type="submission" date="2018-02" db="EMBL/GenBank/DDBJ databases">
        <title>Whole genome sequencing of endophytic bacterium.</title>
        <authorList>
            <person name="Eedara R."/>
            <person name="Podile A.R."/>
        </authorList>
    </citation>
    <scope>NUCLEOTIDE SEQUENCE [LARGE SCALE GENOMIC DNA]</scope>
    <source>
        <strain evidence="3 4">RP1T</strain>
    </source>
</reference>
<evidence type="ECO:0000256" key="1">
    <source>
        <dbReference type="SAM" id="MobiDB-lite"/>
    </source>
</evidence>
<dbReference type="Proteomes" id="UP000237682">
    <property type="component" value="Unassembled WGS sequence"/>
</dbReference>
<name>A0A2S9QFS2_9HYPH</name>
<evidence type="ECO:0000313" key="4">
    <source>
        <dbReference type="Proteomes" id="UP000237682"/>
    </source>
</evidence>